<feature type="transmembrane region" description="Helical" evidence="1">
    <location>
        <begin position="6"/>
        <end position="26"/>
    </location>
</feature>
<gene>
    <name evidence="2" type="primary">AlNc14C3G479</name>
    <name evidence="2" type="ORF">ALNC14_005150</name>
</gene>
<accession>F0W001</accession>
<reference evidence="2" key="1">
    <citation type="journal article" date="2011" name="PLoS Biol.">
        <title>Gene gain and loss during evolution of obligate parasitism in the white rust pathogen of Arabidopsis thaliana.</title>
        <authorList>
            <person name="Kemen E."/>
            <person name="Gardiner A."/>
            <person name="Schultz-Larsen T."/>
            <person name="Kemen A.C."/>
            <person name="Balmuth A.L."/>
            <person name="Robert-Seilaniantz A."/>
            <person name="Bailey K."/>
            <person name="Holub E."/>
            <person name="Studholme D.J."/>
            <person name="Maclean D."/>
            <person name="Jones J.D."/>
        </authorList>
    </citation>
    <scope>NUCLEOTIDE SEQUENCE</scope>
</reference>
<dbReference type="EMBL" id="FR824048">
    <property type="protein sequence ID" value="CCA14372.1"/>
    <property type="molecule type" value="Genomic_DNA"/>
</dbReference>
<organism evidence="2">
    <name type="scientific">Albugo laibachii Nc14</name>
    <dbReference type="NCBI Taxonomy" id="890382"/>
    <lineage>
        <taxon>Eukaryota</taxon>
        <taxon>Sar</taxon>
        <taxon>Stramenopiles</taxon>
        <taxon>Oomycota</taxon>
        <taxon>Peronosporomycetes</taxon>
        <taxon>Albuginales</taxon>
        <taxon>Albuginaceae</taxon>
        <taxon>Albugo</taxon>
    </lineage>
</organism>
<feature type="transmembrane region" description="Helical" evidence="1">
    <location>
        <begin position="38"/>
        <end position="62"/>
    </location>
</feature>
<feature type="transmembrane region" description="Helical" evidence="1">
    <location>
        <begin position="82"/>
        <end position="100"/>
    </location>
</feature>
<dbReference type="AlphaFoldDB" id="F0W001"/>
<keyword evidence="1" id="KW-0812">Transmembrane</keyword>
<proteinExistence type="predicted"/>
<keyword evidence="1" id="KW-0472">Membrane</keyword>
<keyword evidence="1" id="KW-1133">Transmembrane helix</keyword>
<dbReference type="HOGENOM" id="CLU_2101455_0_0_1"/>
<protein>
    <submittedName>
        <fullName evidence="2">AlNc14C3G479 protein</fullName>
    </submittedName>
</protein>
<evidence type="ECO:0000256" key="1">
    <source>
        <dbReference type="SAM" id="Phobius"/>
    </source>
</evidence>
<name>F0W001_9STRA</name>
<sequence>MLTLIAGQPLLTYVLGMITGICGFFGSRSPFITHQFKMMYLFNILNHTMVFFGFLICLDAIMNDSSETQMQDSWIRISSAKARMVICILLGVSNILLHIVSIRMSKPFRNYLVSGF</sequence>
<reference evidence="2" key="2">
    <citation type="submission" date="2011-02" db="EMBL/GenBank/DDBJ databases">
        <authorList>
            <person name="MacLean D."/>
        </authorList>
    </citation>
    <scope>NUCLEOTIDE SEQUENCE</scope>
</reference>
<evidence type="ECO:0000313" key="2">
    <source>
        <dbReference type="EMBL" id="CCA14372.1"/>
    </source>
</evidence>